<sequence>MNLFYTLMPLLSGIFWGTSGTFVRTMADEHWDNMTILYGRMLTAVIMLLILILIVDRKLLRFRLKDLWIFLLGGAVFTLGLNAFYQETILRLTLSLAAVLLGMSPVFVLFAARIFFHEPITKAKVGSMFLAIFGCVMVSGVLENGSAGNVTPLNILIGIASAFCYGMQVISMRIASNRGYHPLTTTFYSLLSVAIVTFPLANHRAILTYTAAAPVPHWAFLFLQALCVSVLPFLLYNIALSRVESGKASILASAGEPSAATVFGMLIYHEIPSILSLLGLAVVIIALALLCRPERKAGTAD</sequence>
<dbReference type="InterPro" id="IPR050638">
    <property type="entry name" value="AA-Vitamin_Transporters"/>
</dbReference>
<dbReference type="InterPro" id="IPR000620">
    <property type="entry name" value="EamA_dom"/>
</dbReference>
<evidence type="ECO:0000313" key="9">
    <source>
        <dbReference type="Proteomes" id="UP000198817"/>
    </source>
</evidence>
<dbReference type="GO" id="GO:0016020">
    <property type="term" value="C:membrane"/>
    <property type="evidence" value="ECO:0007669"/>
    <property type="project" value="UniProtKB-SubCell"/>
</dbReference>
<feature type="domain" description="EamA" evidence="7">
    <location>
        <begin position="155"/>
        <end position="290"/>
    </location>
</feature>
<dbReference type="Pfam" id="PF00892">
    <property type="entry name" value="EamA"/>
    <property type="match status" value="2"/>
</dbReference>
<keyword evidence="9" id="KW-1185">Reference proteome</keyword>
<organism evidence="8 9">
    <name type="scientific">Eubacterium pyruvativorans</name>
    <dbReference type="NCBI Taxonomy" id="155865"/>
    <lineage>
        <taxon>Bacteria</taxon>
        <taxon>Bacillati</taxon>
        <taxon>Bacillota</taxon>
        <taxon>Clostridia</taxon>
        <taxon>Eubacteriales</taxon>
        <taxon>Eubacteriaceae</taxon>
        <taxon>Eubacterium</taxon>
    </lineage>
</organism>
<feature type="transmembrane region" description="Helical" evidence="6">
    <location>
        <begin position="248"/>
        <end position="268"/>
    </location>
</feature>
<comment type="similarity">
    <text evidence="2">Belongs to the EamA transporter family.</text>
</comment>
<dbReference type="EMBL" id="FPBT01000003">
    <property type="protein sequence ID" value="SFU38745.1"/>
    <property type="molecule type" value="Genomic_DNA"/>
</dbReference>
<comment type="subcellular location">
    <subcellularLocation>
        <location evidence="1">Membrane</location>
        <topology evidence="1">Multi-pass membrane protein</topology>
    </subcellularLocation>
</comment>
<dbReference type="Proteomes" id="UP000198817">
    <property type="component" value="Unassembled WGS sequence"/>
</dbReference>
<feature type="transmembrane region" description="Helical" evidence="6">
    <location>
        <begin position="92"/>
        <end position="116"/>
    </location>
</feature>
<evidence type="ECO:0000256" key="1">
    <source>
        <dbReference type="ARBA" id="ARBA00004141"/>
    </source>
</evidence>
<feature type="transmembrane region" description="Helical" evidence="6">
    <location>
        <begin position="187"/>
        <end position="206"/>
    </location>
</feature>
<proteinExistence type="inferred from homology"/>
<dbReference type="RefSeq" id="WP_090470115.1">
    <property type="nucleotide sequence ID" value="NZ_FOWF01000003.1"/>
</dbReference>
<dbReference type="PANTHER" id="PTHR32322">
    <property type="entry name" value="INNER MEMBRANE TRANSPORTER"/>
    <property type="match status" value="1"/>
</dbReference>
<dbReference type="STRING" id="155865.SAMN05216515_10399"/>
<feature type="domain" description="EamA" evidence="7">
    <location>
        <begin position="7"/>
        <end position="139"/>
    </location>
</feature>
<feature type="transmembrane region" description="Helical" evidence="6">
    <location>
        <begin position="123"/>
        <end position="142"/>
    </location>
</feature>
<keyword evidence="4 6" id="KW-1133">Transmembrane helix</keyword>
<dbReference type="SUPFAM" id="SSF103481">
    <property type="entry name" value="Multidrug resistance efflux transporter EmrE"/>
    <property type="match status" value="2"/>
</dbReference>
<reference evidence="8 9" key="1">
    <citation type="submission" date="2016-10" db="EMBL/GenBank/DDBJ databases">
        <authorList>
            <person name="de Groot N.N."/>
        </authorList>
    </citation>
    <scope>NUCLEOTIDE SEQUENCE [LARGE SCALE GENOMIC DNA]</scope>
    <source>
        <strain evidence="8 9">KHGC13</strain>
    </source>
</reference>
<evidence type="ECO:0000313" key="8">
    <source>
        <dbReference type="EMBL" id="SFU38745.1"/>
    </source>
</evidence>
<evidence type="ECO:0000256" key="4">
    <source>
        <dbReference type="ARBA" id="ARBA00022989"/>
    </source>
</evidence>
<dbReference type="OrthoDB" id="9810818at2"/>
<feature type="transmembrane region" description="Helical" evidence="6">
    <location>
        <begin position="218"/>
        <end position="236"/>
    </location>
</feature>
<dbReference type="InterPro" id="IPR037185">
    <property type="entry name" value="EmrE-like"/>
</dbReference>
<evidence type="ECO:0000256" key="3">
    <source>
        <dbReference type="ARBA" id="ARBA00022692"/>
    </source>
</evidence>
<evidence type="ECO:0000256" key="2">
    <source>
        <dbReference type="ARBA" id="ARBA00007362"/>
    </source>
</evidence>
<gene>
    <name evidence="8" type="ORF">SAMN05216508_10399</name>
</gene>
<evidence type="ECO:0000256" key="5">
    <source>
        <dbReference type="ARBA" id="ARBA00023136"/>
    </source>
</evidence>
<protein>
    <submittedName>
        <fullName evidence="8">Threonine/homoserine efflux transporter RhtA</fullName>
    </submittedName>
</protein>
<keyword evidence="5 6" id="KW-0472">Membrane</keyword>
<name>A0A1I7FRG5_9FIRM</name>
<accession>A0A1I7FRG5</accession>
<dbReference type="AlphaFoldDB" id="A0A1I7FRG5"/>
<feature type="transmembrane region" description="Helical" evidence="6">
    <location>
        <begin position="36"/>
        <end position="55"/>
    </location>
</feature>
<keyword evidence="3 6" id="KW-0812">Transmembrane</keyword>
<feature type="transmembrane region" description="Helical" evidence="6">
    <location>
        <begin position="67"/>
        <end position="86"/>
    </location>
</feature>
<feature type="transmembrane region" description="Helical" evidence="6">
    <location>
        <begin position="154"/>
        <end position="175"/>
    </location>
</feature>
<dbReference type="PANTHER" id="PTHR32322:SF2">
    <property type="entry name" value="EAMA DOMAIN-CONTAINING PROTEIN"/>
    <property type="match status" value="1"/>
</dbReference>
<evidence type="ECO:0000256" key="6">
    <source>
        <dbReference type="SAM" id="Phobius"/>
    </source>
</evidence>
<evidence type="ECO:0000259" key="7">
    <source>
        <dbReference type="Pfam" id="PF00892"/>
    </source>
</evidence>
<dbReference type="Gene3D" id="1.10.3730.20">
    <property type="match status" value="2"/>
</dbReference>
<feature type="transmembrane region" description="Helical" evidence="6">
    <location>
        <begin position="274"/>
        <end position="291"/>
    </location>
</feature>